<name>A0ABW0IUT9_9HYPH</name>
<proteinExistence type="predicted"/>
<comment type="caution">
    <text evidence="1">The sequence shown here is derived from an EMBL/GenBank/DDBJ whole genome shotgun (WGS) entry which is preliminary data.</text>
</comment>
<evidence type="ECO:0000313" key="2">
    <source>
        <dbReference type="Proteomes" id="UP001596053"/>
    </source>
</evidence>
<keyword evidence="2" id="KW-1185">Reference proteome</keyword>
<evidence type="ECO:0008006" key="3">
    <source>
        <dbReference type="Google" id="ProtNLM"/>
    </source>
</evidence>
<dbReference type="RefSeq" id="WP_377799772.1">
    <property type="nucleotide sequence ID" value="NZ_JBHSLW010000028.1"/>
</dbReference>
<organism evidence="1 2">
    <name type="scientific">Bosea eneae</name>
    <dbReference type="NCBI Taxonomy" id="151454"/>
    <lineage>
        <taxon>Bacteria</taxon>
        <taxon>Pseudomonadati</taxon>
        <taxon>Pseudomonadota</taxon>
        <taxon>Alphaproteobacteria</taxon>
        <taxon>Hyphomicrobiales</taxon>
        <taxon>Boseaceae</taxon>
        <taxon>Bosea</taxon>
    </lineage>
</organism>
<accession>A0ABW0IUT9</accession>
<dbReference type="Proteomes" id="UP001596053">
    <property type="component" value="Unassembled WGS sequence"/>
</dbReference>
<gene>
    <name evidence="1" type="ORF">ACFPOB_17960</name>
</gene>
<dbReference type="EMBL" id="JBHSLW010000028">
    <property type="protein sequence ID" value="MFC5421447.1"/>
    <property type="molecule type" value="Genomic_DNA"/>
</dbReference>
<sequence length="99" mass="11249">MAPFRAYCWRGGVIEFGRRIPEGALPVDQGSERSVRRRVEPLARHAYDGKTLLVPGIPEAEDDDAALAAYERFKRILDRKRANVRLPRTRRISIFAEAG</sequence>
<evidence type="ECO:0000313" key="1">
    <source>
        <dbReference type="EMBL" id="MFC5421447.1"/>
    </source>
</evidence>
<reference evidence="2" key="1">
    <citation type="journal article" date="2019" name="Int. J. Syst. Evol. Microbiol.">
        <title>The Global Catalogue of Microorganisms (GCM) 10K type strain sequencing project: providing services to taxonomists for standard genome sequencing and annotation.</title>
        <authorList>
            <consortium name="The Broad Institute Genomics Platform"/>
            <consortium name="The Broad Institute Genome Sequencing Center for Infectious Disease"/>
            <person name="Wu L."/>
            <person name="Ma J."/>
        </authorList>
    </citation>
    <scope>NUCLEOTIDE SEQUENCE [LARGE SCALE GENOMIC DNA]</scope>
    <source>
        <strain evidence="2">NCAIM B.01391</strain>
    </source>
</reference>
<protein>
    <recommendedName>
        <fullName evidence="3">Host nuclease inhibitor protein</fullName>
    </recommendedName>
</protein>